<protein>
    <recommendedName>
        <fullName evidence="4">Tyrosine-protein kinase ephrin type A/B receptor-like domain-containing protein</fullName>
    </recommendedName>
</protein>
<organism evidence="5 6">
    <name type="scientific">Blepharisma stoltei</name>
    <dbReference type="NCBI Taxonomy" id="1481888"/>
    <lineage>
        <taxon>Eukaryota</taxon>
        <taxon>Sar</taxon>
        <taxon>Alveolata</taxon>
        <taxon>Ciliophora</taxon>
        <taxon>Postciliodesmatophora</taxon>
        <taxon>Heterotrichea</taxon>
        <taxon>Heterotrichida</taxon>
        <taxon>Blepharismidae</taxon>
        <taxon>Blepharisma</taxon>
    </lineage>
</organism>
<dbReference type="SUPFAM" id="SSF117281">
    <property type="entry name" value="Kelch motif"/>
    <property type="match status" value="2"/>
</dbReference>
<dbReference type="InterPro" id="IPR011641">
    <property type="entry name" value="Tyr-kin_ephrin_A/B_rcpt-like"/>
</dbReference>
<dbReference type="Gene3D" id="2.120.10.80">
    <property type="entry name" value="Kelch-type beta propeller"/>
    <property type="match status" value="4"/>
</dbReference>
<feature type="transmembrane region" description="Helical" evidence="3">
    <location>
        <begin position="830"/>
        <end position="852"/>
    </location>
</feature>
<evidence type="ECO:0000313" key="5">
    <source>
        <dbReference type="EMBL" id="CAG9321978.1"/>
    </source>
</evidence>
<dbReference type="CDD" id="cd00185">
    <property type="entry name" value="TNFRSF"/>
    <property type="match status" value="1"/>
</dbReference>
<evidence type="ECO:0000256" key="3">
    <source>
        <dbReference type="SAM" id="Phobius"/>
    </source>
</evidence>
<proteinExistence type="predicted"/>
<name>A0AAU9JCF7_9CILI</name>
<dbReference type="Pfam" id="PF24681">
    <property type="entry name" value="Kelch_KLHDC2_KLHL20_DRC7"/>
    <property type="match status" value="2"/>
</dbReference>
<dbReference type="Proteomes" id="UP001162131">
    <property type="component" value="Unassembled WGS sequence"/>
</dbReference>
<keyword evidence="3" id="KW-1133">Transmembrane helix</keyword>
<reference evidence="5" key="1">
    <citation type="submission" date="2021-09" db="EMBL/GenBank/DDBJ databases">
        <authorList>
            <consortium name="AG Swart"/>
            <person name="Singh M."/>
            <person name="Singh A."/>
            <person name="Seah K."/>
            <person name="Emmerich C."/>
        </authorList>
    </citation>
    <scope>NUCLEOTIDE SEQUENCE</scope>
    <source>
        <strain evidence="5">ATCC30299</strain>
    </source>
</reference>
<dbReference type="SUPFAM" id="SSF57184">
    <property type="entry name" value="Growth factor receptor domain"/>
    <property type="match status" value="1"/>
</dbReference>
<evidence type="ECO:0000259" key="4">
    <source>
        <dbReference type="Pfam" id="PF07699"/>
    </source>
</evidence>
<keyword evidence="2" id="KW-0677">Repeat</keyword>
<feature type="transmembrane region" description="Helical" evidence="3">
    <location>
        <begin position="772"/>
        <end position="794"/>
    </location>
</feature>
<keyword evidence="3" id="KW-0472">Membrane</keyword>
<dbReference type="AlphaFoldDB" id="A0AAU9JCF7"/>
<keyword evidence="3" id="KW-0812">Transmembrane</keyword>
<feature type="domain" description="Tyrosine-protein kinase ephrin type A/B receptor-like" evidence="4">
    <location>
        <begin position="670"/>
        <end position="715"/>
    </location>
</feature>
<dbReference type="InterPro" id="IPR015915">
    <property type="entry name" value="Kelch-typ_b-propeller"/>
</dbReference>
<dbReference type="InterPro" id="IPR011043">
    <property type="entry name" value="Gal_Oxase/kelch_b-propeller"/>
</dbReference>
<evidence type="ECO:0000256" key="1">
    <source>
        <dbReference type="ARBA" id="ARBA00022441"/>
    </source>
</evidence>
<evidence type="ECO:0000313" key="6">
    <source>
        <dbReference type="Proteomes" id="UP001162131"/>
    </source>
</evidence>
<dbReference type="Pfam" id="PF07699">
    <property type="entry name" value="Ephrin_rec_like"/>
    <property type="match status" value="1"/>
</dbReference>
<comment type="caution">
    <text evidence="5">The sequence shown here is derived from an EMBL/GenBank/DDBJ whole genome shotgun (WGS) entry which is preliminary data.</text>
</comment>
<dbReference type="PANTHER" id="PTHR46093:SF18">
    <property type="entry name" value="FIBRONECTIN TYPE-III DOMAIN-CONTAINING PROTEIN"/>
    <property type="match status" value="1"/>
</dbReference>
<dbReference type="SUPFAM" id="SSF50965">
    <property type="entry name" value="Galactose oxidase, central domain"/>
    <property type="match status" value="1"/>
</dbReference>
<dbReference type="EMBL" id="CAJZBQ010000030">
    <property type="protein sequence ID" value="CAG9321978.1"/>
    <property type="molecule type" value="Genomic_DNA"/>
</dbReference>
<feature type="transmembrane region" description="Helical" evidence="3">
    <location>
        <begin position="1065"/>
        <end position="1090"/>
    </location>
</feature>
<dbReference type="PANTHER" id="PTHR46093">
    <property type="entry name" value="ACYL-COA-BINDING DOMAIN-CONTAINING PROTEIN 5"/>
    <property type="match status" value="1"/>
</dbReference>
<gene>
    <name evidence="5" type="ORF">BSTOLATCC_MIC30362</name>
</gene>
<accession>A0AAU9JCF7</accession>
<dbReference type="SMART" id="SM01411">
    <property type="entry name" value="Ephrin_rec_like"/>
    <property type="match status" value="2"/>
</dbReference>
<keyword evidence="6" id="KW-1185">Reference proteome</keyword>
<sequence length="1176" mass="132756">MYRIIIFILVSANAQRFTRIPTTDSPPSERQYLVLDYYDNGNSIIAFGGNFGSVSTYNDVWQFSLDSQLWTNLNPVSEISPVPRYFHGGFINLDDDKLYIFGGNSISGPQNDMWTFDLVNLQWLQIDQGGEIPSPRYRFGYKKYKDPSGALKFAIFGGTIPEGYDNNLYIFDIESLTWEKKPYQGSEVPRLNGPVIEYWNQAIYVAAGDISEFLGTSEEYSRQFFRYDLASNNWVNITNPSHTFEYRYFTGSILYNDVFYLLYGWSDETSDDVTNIMKVDLNDPEYIWTYQEVAPGEFFEIVPRDSYGFTMHDHYLYMLGGYSALTDLLLNSLIEFDLDTDPLEYKIISYEYVNPNARKSHSICALGGFLYLFGGENNGEAMNDLWVFDPDKAIWSSIVPQGDIPSARKNHAASSQGDTMVVFGGYDGDFYLNDLHLLNILTDTWSKIEPASTVRPSGRSNACMQINFPHIYIFGGLTKFGLTNEIWVFDTLTNEFGLVYDGYKIGPEPVKNPACDFRIDPYGNSILFTMYGSTHGEKPLGRADMFNFTTKIWTNLAKSPSASDPISRDEAIIKSIGSYIAIIGGQKWGTDPLKSVYILNIPEHTYQFVGNLPDYFYASAYIYYKKSIYVHGGGAVLGKTMRTSIGKSNFIEINIKCPSNAACVWTCSPGTYLDNGECYMCPKGSYNEKYGAKECILCPPGTYNPSKGGNTSRQCYPCDEGTFNANYGALICRDCPTSKYCPIGASSPLDKKTVSSYLSLQPSTYSSYDTSLIINLLILTAGLVCIVTLLFTVLTEDVRKYYSYIDIYQDIHNHTLNATMYMKSTKLGGAFTLIFIFVAVVMICSEVLNYSLDNVTEIKNLLPSVSLENDVKEYPANITVSALFYQYGGNCVVGIDSCNQGISYTHHSISFERSKLTCSKVQDRNCQVTFWCTQCIILIDAYIEFYLVEKSSYTSAISVNVTASSSIPHERSSIFQSIIPADKTLFRGFDATQFYFTMTPSLFRSYVDDWTDELTGYHVSLTSPPSPGSQYEVKDLPFTSSLKLKIWLKLSENSLYTERIPKQTFIALISGLLGAVFGSLSAIGITMAGIENIFIIYKRKFRRENDVLGIGEKRSKIMTQFEKNTDYFISVHSPPESEYDSCWDTEDKRLNEFSRADTSRPNSFIMKANNFSIINH</sequence>
<dbReference type="InterPro" id="IPR009030">
    <property type="entry name" value="Growth_fac_rcpt_cys_sf"/>
</dbReference>
<dbReference type="Gene3D" id="2.10.50.10">
    <property type="entry name" value="Tumor Necrosis Factor Receptor, subunit A, domain 2"/>
    <property type="match status" value="1"/>
</dbReference>
<keyword evidence="1" id="KW-0880">Kelch repeat</keyword>
<evidence type="ECO:0000256" key="2">
    <source>
        <dbReference type="ARBA" id="ARBA00022737"/>
    </source>
</evidence>